<dbReference type="GO" id="GO:0042276">
    <property type="term" value="P:error-prone translesion synthesis"/>
    <property type="evidence" value="ECO:0007669"/>
    <property type="project" value="TreeGrafter"/>
</dbReference>
<feature type="binding site" evidence="17">
    <location>
        <position position="136"/>
    </location>
    <ligand>
        <name>Mg(2+)</name>
        <dbReference type="ChEBI" id="CHEBI:18420"/>
    </ligand>
</feature>
<evidence type="ECO:0000313" key="21">
    <source>
        <dbReference type="Proteomes" id="UP000001929"/>
    </source>
</evidence>
<evidence type="ECO:0000256" key="3">
    <source>
        <dbReference type="ARBA" id="ARBA00011245"/>
    </source>
</evidence>
<proteinExistence type="inferred from homology"/>
<evidence type="ECO:0000256" key="11">
    <source>
        <dbReference type="ARBA" id="ARBA00022842"/>
    </source>
</evidence>
<evidence type="ECO:0000256" key="17">
    <source>
        <dbReference type="HAMAP-Rule" id="MF_01113"/>
    </source>
</evidence>
<evidence type="ECO:0000256" key="12">
    <source>
        <dbReference type="ARBA" id="ARBA00022932"/>
    </source>
</evidence>
<comment type="catalytic activity">
    <reaction evidence="16 17">
        <text>DNA(n) + a 2'-deoxyribonucleoside 5'-triphosphate = DNA(n+1) + diphosphate</text>
        <dbReference type="Rhea" id="RHEA:22508"/>
        <dbReference type="Rhea" id="RHEA-COMP:17339"/>
        <dbReference type="Rhea" id="RHEA-COMP:17340"/>
        <dbReference type="ChEBI" id="CHEBI:33019"/>
        <dbReference type="ChEBI" id="CHEBI:61560"/>
        <dbReference type="ChEBI" id="CHEBI:173112"/>
        <dbReference type="EC" id="2.7.7.7"/>
    </reaction>
</comment>
<dbReference type="FunFam" id="3.30.1490.100:FF:000004">
    <property type="entry name" value="DNA polymerase IV"/>
    <property type="match status" value="1"/>
</dbReference>
<dbReference type="InterPro" id="IPR053848">
    <property type="entry name" value="IMS_HHH_1"/>
</dbReference>
<feature type="compositionally biased region" description="Polar residues" evidence="18">
    <location>
        <begin position="407"/>
        <end position="421"/>
    </location>
</feature>
<dbReference type="PANTHER" id="PTHR11076:SF33">
    <property type="entry name" value="DNA POLYMERASE KAPPA"/>
    <property type="match status" value="1"/>
</dbReference>
<dbReference type="GO" id="GO:0005829">
    <property type="term" value="C:cytosol"/>
    <property type="evidence" value="ECO:0007669"/>
    <property type="project" value="TreeGrafter"/>
</dbReference>
<dbReference type="NCBIfam" id="NF002751">
    <property type="entry name" value="PRK02794.1"/>
    <property type="match status" value="1"/>
</dbReference>
<dbReference type="InterPro" id="IPR017961">
    <property type="entry name" value="DNA_pol_Y-fam_little_finger"/>
</dbReference>
<feature type="active site" evidence="17">
    <location>
        <position position="137"/>
    </location>
</feature>
<dbReference type="PROSITE" id="PS50173">
    <property type="entry name" value="UMUC"/>
    <property type="match status" value="1"/>
</dbReference>
<dbReference type="Gene3D" id="3.30.70.270">
    <property type="match status" value="1"/>
</dbReference>
<name>Q2RNH1_RHORT</name>
<keyword evidence="13 17" id="KW-0238">DNA-binding</keyword>
<dbReference type="EC" id="2.7.7.7" evidence="17"/>
<evidence type="ECO:0000256" key="5">
    <source>
        <dbReference type="ARBA" id="ARBA00022490"/>
    </source>
</evidence>
<dbReference type="AlphaFoldDB" id="Q2RNH1"/>
<evidence type="ECO:0000259" key="19">
    <source>
        <dbReference type="PROSITE" id="PS50173"/>
    </source>
</evidence>
<dbReference type="eggNOG" id="COG0389">
    <property type="taxonomic scope" value="Bacteria"/>
</dbReference>
<comment type="similarity">
    <text evidence="2 17">Belongs to the DNA polymerase type-Y family.</text>
</comment>
<feature type="site" description="Substrate discrimination" evidence="17">
    <location>
        <position position="47"/>
    </location>
</feature>
<dbReference type="STRING" id="269796.Rru_A3530"/>
<dbReference type="Pfam" id="PF00817">
    <property type="entry name" value="IMS"/>
    <property type="match status" value="1"/>
</dbReference>
<protein>
    <recommendedName>
        <fullName evidence="17">DNA polymerase IV</fullName>
        <shortName evidence="17">Pol IV</shortName>
        <ecNumber evidence="17">2.7.7.7</ecNumber>
    </recommendedName>
</protein>
<dbReference type="Proteomes" id="UP000001929">
    <property type="component" value="Chromosome"/>
</dbReference>
<dbReference type="RefSeq" id="WP_011391277.1">
    <property type="nucleotide sequence ID" value="NC_007643.1"/>
</dbReference>
<dbReference type="InterPro" id="IPR043128">
    <property type="entry name" value="Rev_trsase/Diguanyl_cyclase"/>
</dbReference>
<comment type="cofactor">
    <cofactor evidence="17">
        <name>Mg(2+)</name>
        <dbReference type="ChEBI" id="CHEBI:18420"/>
    </cofactor>
    <text evidence="17">Binds 2 magnesium ions per subunit.</text>
</comment>
<dbReference type="GO" id="GO:0000287">
    <property type="term" value="F:magnesium ion binding"/>
    <property type="evidence" value="ECO:0007669"/>
    <property type="project" value="UniProtKB-UniRule"/>
</dbReference>
<evidence type="ECO:0000256" key="10">
    <source>
        <dbReference type="ARBA" id="ARBA00022763"/>
    </source>
</evidence>
<comment type="subcellular location">
    <subcellularLocation>
        <location evidence="1 17">Cytoplasm</location>
    </subcellularLocation>
</comment>
<dbReference type="GO" id="GO:0009432">
    <property type="term" value="P:SOS response"/>
    <property type="evidence" value="ECO:0007669"/>
    <property type="project" value="TreeGrafter"/>
</dbReference>
<dbReference type="InterPro" id="IPR001126">
    <property type="entry name" value="UmuC"/>
</dbReference>
<evidence type="ECO:0000256" key="4">
    <source>
        <dbReference type="ARBA" id="ARBA00022457"/>
    </source>
</evidence>
<organism evidence="20 21">
    <name type="scientific">Rhodospirillum rubrum (strain ATCC 11170 / ATH 1.1.1 / DSM 467 / LMG 4362 / NCIMB 8255 / S1)</name>
    <dbReference type="NCBI Taxonomy" id="269796"/>
    <lineage>
        <taxon>Bacteria</taxon>
        <taxon>Pseudomonadati</taxon>
        <taxon>Pseudomonadota</taxon>
        <taxon>Alphaproteobacteria</taxon>
        <taxon>Rhodospirillales</taxon>
        <taxon>Rhodospirillaceae</taxon>
        <taxon>Rhodospirillum</taxon>
    </lineage>
</organism>
<evidence type="ECO:0000256" key="2">
    <source>
        <dbReference type="ARBA" id="ARBA00010945"/>
    </source>
</evidence>
<comment type="subunit">
    <text evidence="3 17">Monomer.</text>
</comment>
<evidence type="ECO:0000256" key="7">
    <source>
        <dbReference type="ARBA" id="ARBA00022695"/>
    </source>
</evidence>
<dbReference type="InterPro" id="IPR036775">
    <property type="entry name" value="DNA_pol_Y-fam_lit_finger_sf"/>
</dbReference>
<keyword evidence="7 17" id="KW-0548">Nucleotidyltransferase</keyword>
<feature type="binding site" evidence="17">
    <location>
        <position position="42"/>
    </location>
    <ligand>
        <name>Mg(2+)</name>
        <dbReference type="ChEBI" id="CHEBI:18420"/>
    </ligand>
</feature>
<evidence type="ECO:0000256" key="13">
    <source>
        <dbReference type="ARBA" id="ARBA00023125"/>
    </source>
</evidence>
<evidence type="ECO:0000256" key="6">
    <source>
        <dbReference type="ARBA" id="ARBA00022679"/>
    </source>
</evidence>
<evidence type="ECO:0000256" key="18">
    <source>
        <dbReference type="SAM" id="MobiDB-lite"/>
    </source>
</evidence>
<dbReference type="PATRIC" id="fig|269796.9.peg.3647"/>
<keyword evidence="4 17" id="KW-0515">Mutator protein</keyword>
<evidence type="ECO:0000256" key="9">
    <source>
        <dbReference type="ARBA" id="ARBA00022723"/>
    </source>
</evidence>
<evidence type="ECO:0000256" key="15">
    <source>
        <dbReference type="ARBA" id="ARBA00025589"/>
    </source>
</evidence>
<dbReference type="CDD" id="cd03586">
    <property type="entry name" value="PolY_Pol_IV_kappa"/>
    <property type="match status" value="1"/>
</dbReference>
<sequence>MTGLCRDCLCEVLTPSGCCPGCGSARVVRHPGLALLDIAHIDCDAFYASVEKRDNPSLRDRPLIVGHPGGRGVATTACYIARRFGARSAMPMFKCLELCPEAVVIPPDMAKYKAVSAQVRAIMLEATHRLEPLSLDEAYLDLSEGEHRFARPPAVSLATIARRVEREIGITVSIGLSSNRFLAKLASDMNKPQGFTVIDEAEAPALLAPMPVKRLHGVGAATERRLAELGLHTIGDLQGRPEADLLARFGKIGRALHAHAWGRGGRTISPDRETKSISAETTFERDLSRLPDLARALGPLSERVARALTRNALAGATVVLKLKTHDFRILTRHARLGDPTARAEVIAGAARRLLERETDGRRFRLIGVGMADLRPGSEADPPDLFARSPPTARDAPAGKETGDGGSESPQRTASTASTSGM</sequence>
<dbReference type="GO" id="GO:0003887">
    <property type="term" value="F:DNA-directed DNA polymerase activity"/>
    <property type="evidence" value="ECO:0007669"/>
    <property type="project" value="UniProtKB-UniRule"/>
</dbReference>
<comment type="function">
    <text evidence="15 17">Poorly processive, error-prone DNA polymerase involved in untargeted mutagenesis. Copies undamaged DNA at stalled replication forks, which arise in vivo from mismatched or misaligned primer ends. These misaligned primers can be extended by PolIV. Exhibits no 3'-5' exonuclease (proofreading) activity. May be involved in translesional synthesis, in conjunction with the beta clamp from PolIII.</text>
</comment>
<keyword evidence="8 17" id="KW-0235">DNA replication</keyword>
<dbReference type="Gene3D" id="3.30.1490.100">
    <property type="entry name" value="DNA polymerase, Y-family, little finger domain"/>
    <property type="match status" value="1"/>
</dbReference>
<evidence type="ECO:0000256" key="14">
    <source>
        <dbReference type="ARBA" id="ARBA00023204"/>
    </source>
</evidence>
<dbReference type="SUPFAM" id="SSF56672">
    <property type="entry name" value="DNA/RNA polymerases"/>
    <property type="match status" value="1"/>
</dbReference>
<feature type="domain" description="UmuC" evidence="19">
    <location>
        <begin position="38"/>
        <end position="219"/>
    </location>
</feature>
<keyword evidence="11 17" id="KW-0460">Magnesium</keyword>
<evidence type="ECO:0000256" key="16">
    <source>
        <dbReference type="ARBA" id="ARBA00049244"/>
    </source>
</evidence>
<dbReference type="InterPro" id="IPR043502">
    <property type="entry name" value="DNA/RNA_pol_sf"/>
</dbReference>
<keyword evidence="12 17" id="KW-0239">DNA-directed DNA polymerase</keyword>
<dbReference type="GO" id="GO:0003684">
    <property type="term" value="F:damaged DNA binding"/>
    <property type="evidence" value="ECO:0007669"/>
    <property type="project" value="InterPro"/>
</dbReference>
<evidence type="ECO:0000313" key="20">
    <source>
        <dbReference type="EMBL" id="ABC24324.1"/>
    </source>
</evidence>
<keyword evidence="5 17" id="KW-0963">Cytoplasm</keyword>
<dbReference type="HAMAP" id="MF_01113">
    <property type="entry name" value="DNApol_IV"/>
    <property type="match status" value="1"/>
</dbReference>
<reference evidence="20 21" key="1">
    <citation type="journal article" date="2011" name="Stand. Genomic Sci.">
        <title>Complete genome sequence of Rhodospirillum rubrum type strain (S1).</title>
        <authorList>
            <person name="Munk A.C."/>
            <person name="Copeland A."/>
            <person name="Lucas S."/>
            <person name="Lapidus A."/>
            <person name="Del Rio T.G."/>
            <person name="Barry K."/>
            <person name="Detter J.C."/>
            <person name="Hammon N."/>
            <person name="Israni S."/>
            <person name="Pitluck S."/>
            <person name="Brettin T."/>
            <person name="Bruce D."/>
            <person name="Han C."/>
            <person name="Tapia R."/>
            <person name="Gilna P."/>
            <person name="Schmutz J."/>
            <person name="Larimer F."/>
            <person name="Land M."/>
            <person name="Kyrpides N.C."/>
            <person name="Mavromatis K."/>
            <person name="Richardson P."/>
            <person name="Rohde M."/>
            <person name="Goker M."/>
            <person name="Klenk H.P."/>
            <person name="Zhang Y."/>
            <person name="Roberts G.P."/>
            <person name="Reslewic S."/>
            <person name="Schwartz D.C."/>
        </authorList>
    </citation>
    <scope>NUCLEOTIDE SEQUENCE [LARGE SCALE GENOMIC DNA]</scope>
    <source>
        <strain evidence="21">ATCC 11170 / ATH 1.1.1 / DSM 467 / LMG 4362 / NCIMB 8255 / S1</strain>
    </source>
</reference>
<dbReference type="KEGG" id="rru:Rru_A3530"/>
<keyword evidence="21" id="KW-1185">Reference proteome</keyword>
<dbReference type="Pfam" id="PF21999">
    <property type="entry name" value="IMS_HHH_1"/>
    <property type="match status" value="1"/>
</dbReference>
<dbReference type="NCBIfam" id="NF002677">
    <property type="entry name" value="PRK02406.1"/>
    <property type="match status" value="1"/>
</dbReference>
<dbReference type="HOGENOM" id="CLU_012348_1_0_5"/>
<accession>Q2RNH1</accession>
<dbReference type="GO" id="GO:0006261">
    <property type="term" value="P:DNA-templated DNA replication"/>
    <property type="evidence" value="ECO:0007669"/>
    <property type="project" value="UniProtKB-UniRule"/>
</dbReference>
<dbReference type="InterPro" id="IPR022880">
    <property type="entry name" value="DNApol_IV"/>
</dbReference>
<keyword evidence="14 17" id="KW-0234">DNA repair</keyword>
<dbReference type="InterPro" id="IPR050116">
    <property type="entry name" value="DNA_polymerase-Y"/>
</dbReference>
<dbReference type="EMBL" id="CP000230">
    <property type="protein sequence ID" value="ABC24324.1"/>
    <property type="molecule type" value="Genomic_DNA"/>
</dbReference>
<gene>
    <name evidence="17" type="primary">dinB</name>
    <name evidence="20" type="ordered locus">Rru_A3530</name>
</gene>
<feature type="region of interest" description="Disordered" evidence="18">
    <location>
        <begin position="372"/>
        <end position="421"/>
    </location>
</feature>
<dbReference type="EnsemblBacteria" id="ABC24324">
    <property type="protein sequence ID" value="ABC24324"/>
    <property type="gene ID" value="Rru_A3530"/>
</dbReference>
<evidence type="ECO:0000256" key="1">
    <source>
        <dbReference type="ARBA" id="ARBA00004496"/>
    </source>
</evidence>
<dbReference type="Gene3D" id="1.10.150.20">
    <property type="entry name" value="5' to 3' exonuclease, C-terminal subdomain"/>
    <property type="match status" value="1"/>
</dbReference>
<dbReference type="GO" id="GO:0006281">
    <property type="term" value="P:DNA repair"/>
    <property type="evidence" value="ECO:0007669"/>
    <property type="project" value="UniProtKB-UniRule"/>
</dbReference>
<dbReference type="Pfam" id="PF11799">
    <property type="entry name" value="IMS_C"/>
    <property type="match status" value="1"/>
</dbReference>
<dbReference type="SUPFAM" id="SSF100879">
    <property type="entry name" value="Lesion bypass DNA polymerase (Y-family), little finger domain"/>
    <property type="match status" value="1"/>
</dbReference>
<keyword evidence="9 17" id="KW-0479">Metal-binding</keyword>
<evidence type="ECO:0000256" key="8">
    <source>
        <dbReference type="ARBA" id="ARBA00022705"/>
    </source>
</evidence>
<keyword evidence="10 17" id="KW-0227">DNA damage</keyword>
<dbReference type="PhylomeDB" id="Q2RNH1"/>
<dbReference type="PANTHER" id="PTHR11076">
    <property type="entry name" value="DNA REPAIR POLYMERASE UMUC / TRANSFERASE FAMILY MEMBER"/>
    <property type="match status" value="1"/>
</dbReference>
<keyword evidence="6 17" id="KW-0808">Transferase</keyword>
<dbReference type="Gene3D" id="3.40.1170.60">
    <property type="match status" value="1"/>
</dbReference>